<reference evidence="4" key="1">
    <citation type="journal article" date="2020" name="J Insects Food Feed">
        <title>The yellow mealworm (Tenebrio molitor) genome: a resource for the emerging insects as food and feed industry.</title>
        <authorList>
            <person name="Eriksson T."/>
            <person name="Andere A."/>
            <person name="Kelstrup H."/>
            <person name="Emery V."/>
            <person name="Picard C."/>
        </authorList>
    </citation>
    <scope>NUCLEOTIDE SEQUENCE</scope>
    <source>
        <strain evidence="4">Stoneville</strain>
        <tissue evidence="4">Whole head</tissue>
    </source>
</reference>
<protein>
    <recommendedName>
        <fullName evidence="3">Peptidase S1 domain-containing protein</fullName>
    </recommendedName>
</protein>
<dbReference type="SMART" id="SM00020">
    <property type="entry name" value="Tryp_SPc"/>
    <property type="match status" value="3"/>
</dbReference>
<dbReference type="InterPro" id="IPR043504">
    <property type="entry name" value="Peptidase_S1_PA_chymotrypsin"/>
</dbReference>
<dbReference type="InterPro" id="IPR033116">
    <property type="entry name" value="TRYPSIN_SER"/>
</dbReference>
<sequence length="747" mass="79928">MKFLAVLVLCVVAIWAKQLPVHAKSNKAARIIGGEEARAAQFPFAAALNVQTATTQFFCGGALITNEWILTSAHCVNGAVTITIRLGSNNLQGTDPNRVTVASSHVVPHPDFDPDTSVNAIGLVKLRMPVELSDYIQPIRLASTNLPNSAAPTAIGWGQTSDADPELSSGLNYVGLAVLSNAECKITYGNQITDDMVCVEGNYNEGSCIGDSGSPLVVRLIGGQFLQHVGVSTFFSGNGCESTDPSGYTRTYPYVDWIKNVTSIDTPYGRAANKVLTREISLPAYEYVSLLSIWNEQSVVSAKNIGARIIGGQEAKDKQFPFMAAINVETDNSTYFCGGALITNEWILTSGQCLSGAVVLTVSLGSIALEGEDPNRVIITTSEFTIHPDFDPTTLVNDIALLKLQVSVSSDYIKPIKLAEINLPVILTPTALGWGQTKDDNNDLAPILNYVDVGVLTNEQCQLTYGSQIVDSMVCVGGSTNEGSCYGDSGSPLVVRPLGASSLQHVGVSSFFSGNGCETTDPSGYTRTFSAAIYVQTADSKFFCGGALTGNQWIITSGNCVYNAILFTIQLGSNTLEGDDPNRIVVSTSTYYLHPDFNPETIDNDIAVIELRMPVMLNGYIQPIYAASVHYGNYTETIALGFGQTSDSDGDLSNDLRYADVTTLTNEECKIFYGNQITDNMVCASGNYNEGTCIGDNGGPLVITNGKYFLLIGVSSFISGNGCESTDPSGFTRVYPYREWITNVTSS</sequence>
<dbReference type="PANTHER" id="PTHR24260:SF136">
    <property type="entry name" value="GH08193P-RELATED"/>
    <property type="match status" value="1"/>
</dbReference>
<dbReference type="InterPro" id="IPR009003">
    <property type="entry name" value="Peptidase_S1_PA"/>
</dbReference>
<evidence type="ECO:0000313" key="5">
    <source>
        <dbReference type="Proteomes" id="UP000719412"/>
    </source>
</evidence>
<evidence type="ECO:0000259" key="3">
    <source>
        <dbReference type="PROSITE" id="PS50240"/>
    </source>
</evidence>
<evidence type="ECO:0000256" key="2">
    <source>
        <dbReference type="SAM" id="SignalP"/>
    </source>
</evidence>
<dbReference type="InterPro" id="IPR001254">
    <property type="entry name" value="Trypsin_dom"/>
</dbReference>
<dbReference type="GO" id="GO:0004252">
    <property type="term" value="F:serine-type endopeptidase activity"/>
    <property type="evidence" value="ECO:0007669"/>
    <property type="project" value="InterPro"/>
</dbReference>
<keyword evidence="2" id="KW-0732">Signal</keyword>
<dbReference type="PROSITE" id="PS00135">
    <property type="entry name" value="TRYPSIN_SER"/>
    <property type="match status" value="2"/>
</dbReference>
<dbReference type="Pfam" id="PF00089">
    <property type="entry name" value="Trypsin"/>
    <property type="match status" value="2"/>
</dbReference>
<organism evidence="4 5">
    <name type="scientific">Tenebrio molitor</name>
    <name type="common">Yellow mealworm beetle</name>
    <dbReference type="NCBI Taxonomy" id="7067"/>
    <lineage>
        <taxon>Eukaryota</taxon>
        <taxon>Metazoa</taxon>
        <taxon>Ecdysozoa</taxon>
        <taxon>Arthropoda</taxon>
        <taxon>Hexapoda</taxon>
        <taxon>Insecta</taxon>
        <taxon>Pterygota</taxon>
        <taxon>Neoptera</taxon>
        <taxon>Endopterygota</taxon>
        <taxon>Coleoptera</taxon>
        <taxon>Polyphaga</taxon>
        <taxon>Cucujiformia</taxon>
        <taxon>Tenebrionidae</taxon>
        <taxon>Tenebrio</taxon>
    </lineage>
</organism>
<dbReference type="InterPro" id="IPR001314">
    <property type="entry name" value="Peptidase_S1A"/>
</dbReference>
<dbReference type="PANTHER" id="PTHR24260">
    <property type="match status" value="1"/>
</dbReference>
<feature type="domain" description="Peptidase S1" evidence="3">
    <location>
        <begin position="31"/>
        <end position="263"/>
    </location>
</feature>
<keyword evidence="1" id="KW-1015">Disulfide bond</keyword>
<feature type="chain" id="PRO_5035168814" description="Peptidase S1 domain-containing protein" evidence="2">
    <location>
        <begin position="17"/>
        <end position="747"/>
    </location>
</feature>
<dbReference type="FunFam" id="2.40.10.10:FF:000068">
    <property type="entry name" value="transmembrane protease serine 2"/>
    <property type="match status" value="3"/>
</dbReference>
<dbReference type="EMBL" id="JABDTM020025081">
    <property type="protein sequence ID" value="KAH0813632.1"/>
    <property type="molecule type" value="Genomic_DNA"/>
</dbReference>
<dbReference type="InterPro" id="IPR051333">
    <property type="entry name" value="CLIP_Serine_Protease"/>
</dbReference>
<accession>A0A8J6HG94</accession>
<dbReference type="PROSITE" id="PS50240">
    <property type="entry name" value="TRYPSIN_DOM"/>
    <property type="match status" value="2"/>
</dbReference>
<keyword evidence="5" id="KW-1185">Reference proteome</keyword>
<dbReference type="CDD" id="cd00190">
    <property type="entry name" value="Tryp_SPc"/>
    <property type="match status" value="3"/>
</dbReference>
<feature type="signal peptide" evidence="2">
    <location>
        <begin position="1"/>
        <end position="16"/>
    </location>
</feature>
<evidence type="ECO:0000256" key="1">
    <source>
        <dbReference type="ARBA" id="ARBA00023157"/>
    </source>
</evidence>
<evidence type="ECO:0000313" key="4">
    <source>
        <dbReference type="EMBL" id="KAH0813632.1"/>
    </source>
</evidence>
<dbReference type="GO" id="GO:0006508">
    <property type="term" value="P:proteolysis"/>
    <property type="evidence" value="ECO:0007669"/>
    <property type="project" value="InterPro"/>
</dbReference>
<feature type="domain" description="Peptidase S1" evidence="3">
    <location>
        <begin position="309"/>
        <end position="746"/>
    </location>
</feature>
<dbReference type="PRINTS" id="PR00722">
    <property type="entry name" value="CHYMOTRYPSIN"/>
</dbReference>
<dbReference type="SUPFAM" id="SSF50494">
    <property type="entry name" value="Trypsin-like serine proteases"/>
    <property type="match status" value="3"/>
</dbReference>
<reference evidence="4" key="2">
    <citation type="submission" date="2021-08" db="EMBL/GenBank/DDBJ databases">
        <authorList>
            <person name="Eriksson T."/>
        </authorList>
    </citation>
    <scope>NUCLEOTIDE SEQUENCE</scope>
    <source>
        <strain evidence="4">Stoneville</strain>
        <tissue evidence="4">Whole head</tissue>
    </source>
</reference>
<name>A0A8J6HG94_TENMO</name>
<dbReference type="Proteomes" id="UP000719412">
    <property type="component" value="Unassembled WGS sequence"/>
</dbReference>
<dbReference type="Gene3D" id="2.40.10.10">
    <property type="entry name" value="Trypsin-like serine proteases"/>
    <property type="match status" value="6"/>
</dbReference>
<gene>
    <name evidence="4" type="ORF">GEV33_009158</name>
</gene>
<comment type="caution">
    <text evidence="4">The sequence shown here is derived from an EMBL/GenBank/DDBJ whole genome shotgun (WGS) entry which is preliminary data.</text>
</comment>
<proteinExistence type="predicted"/>
<dbReference type="AlphaFoldDB" id="A0A8J6HG94"/>